<name>A0A4Y8QCG5_9BACL</name>
<dbReference type="OrthoDB" id="2623424at2"/>
<comment type="caution">
    <text evidence="1">The sequence shown here is derived from an EMBL/GenBank/DDBJ whole genome shotgun (WGS) entry which is preliminary data.</text>
</comment>
<dbReference type="Proteomes" id="UP000298246">
    <property type="component" value="Unassembled WGS sequence"/>
</dbReference>
<dbReference type="RefSeq" id="WP_134748921.1">
    <property type="nucleotide sequence ID" value="NZ_MYFO02000001.1"/>
</dbReference>
<proteinExistence type="predicted"/>
<evidence type="ECO:0000313" key="2">
    <source>
        <dbReference type="Proteomes" id="UP000298246"/>
    </source>
</evidence>
<dbReference type="AlphaFoldDB" id="A0A4Y8QCG5"/>
<keyword evidence="2" id="KW-1185">Reference proteome</keyword>
<gene>
    <name evidence="1" type="ORF">B5M42_01465</name>
</gene>
<evidence type="ECO:0000313" key="1">
    <source>
        <dbReference type="EMBL" id="TFE91932.1"/>
    </source>
</evidence>
<reference evidence="1 2" key="1">
    <citation type="submission" date="2017-03" db="EMBL/GenBank/DDBJ databases">
        <title>Isolation of Levoglucosan Utilizing Bacteria.</title>
        <authorList>
            <person name="Arya A.S."/>
        </authorList>
    </citation>
    <scope>NUCLEOTIDE SEQUENCE [LARGE SCALE GENOMIC DNA]</scope>
    <source>
        <strain evidence="1 2">MEC069</strain>
    </source>
</reference>
<sequence>MIYGTKLLDTDTELFAAALSQTSVYVWSLDTYGVFFQVGTGIIEKFTPDYVRVRSEQEPGKRILYPRESCEFSIRSV</sequence>
<accession>A0A4Y8QCG5</accession>
<protein>
    <submittedName>
        <fullName evidence="1">Uncharacterized protein</fullName>
    </submittedName>
</protein>
<dbReference type="EMBL" id="MYFO01000001">
    <property type="protein sequence ID" value="TFE91932.1"/>
    <property type="molecule type" value="Genomic_DNA"/>
</dbReference>
<organism evidence="1 2">
    <name type="scientific">Paenibacillus athensensis</name>
    <dbReference type="NCBI Taxonomy" id="1967502"/>
    <lineage>
        <taxon>Bacteria</taxon>
        <taxon>Bacillati</taxon>
        <taxon>Bacillota</taxon>
        <taxon>Bacilli</taxon>
        <taxon>Bacillales</taxon>
        <taxon>Paenibacillaceae</taxon>
        <taxon>Paenibacillus</taxon>
    </lineage>
</organism>